<dbReference type="Gene3D" id="3.40.50.10810">
    <property type="entry name" value="Tandem AAA-ATPase domain"/>
    <property type="match status" value="1"/>
</dbReference>
<feature type="domain" description="Helicase C-terminal" evidence="9">
    <location>
        <begin position="141"/>
        <end position="301"/>
    </location>
</feature>
<dbReference type="Gene3D" id="3.40.50.300">
    <property type="entry name" value="P-loop containing nucleotide triphosphate hydrolases"/>
    <property type="match status" value="1"/>
</dbReference>
<gene>
    <name evidence="10" type="ORF">CUNI_LOCUS14682</name>
</gene>
<dbReference type="SUPFAM" id="SSF52949">
    <property type="entry name" value="Macro domain-like"/>
    <property type="match status" value="1"/>
</dbReference>
<evidence type="ECO:0000256" key="5">
    <source>
        <dbReference type="ARBA" id="ARBA00022840"/>
    </source>
</evidence>
<dbReference type="Proteomes" id="UP000678393">
    <property type="component" value="Unassembled WGS sequence"/>
</dbReference>
<evidence type="ECO:0000256" key="4">
    <source>
        <dbReference type="ARBA" id="ARBA00022801"/>
    </source>
</evidence>
<protein>
    <recommendedName>
        <fullName evidence="12">Chromodomain-helicase-DNA-binding protein 1-like</fullName>
    </recommendedName>
</protein>
<reference evidence="10" key="1">
    <citation type="submission" date="2021-04" db="EMBL/GenBank/DDBJ databases">
        <authorList>
            <consortium name="Molecular Ecology Group"/>
        </authorList>
    </citation>
    <scope>NUCLEOTIDE SEQUENCE</scope>
</reference>
<dbReference type="InterPro" id="IPR031053">
    <property type="entry name" value="ALC1"/>
</dbReference>
<dbReference type="GO" id="GO:0003678">
    <property type="term" value="F:DNA helicase activity"/>
    <property type="evidence" value="ECO:0007669"/>
    <property type="project" value="InterPro"/>
</dbReference>
<dbReference type="SMART" id="SM00292">
    <property type="entry name" value="BRCT"/>
    <property type="match status" value="1"/>
</dbReference>
<evidence type="ECO:0000256" key="3">
    <source>
        <dbReference type="ARBA" id="ARBA00022741"/>
    </source>
</evidence>
<evidence type="ECO:0000259" key="9">
    <source>
        <dbReference type="PROSITE" id="PS51194"/>
    </source>
</evidence>
<comment type="subcellular location">
    <subcellularLocation>
        <location evidence="1">Nucleus</location>
    </subcellularLocation>
</comment>
<dbReference type="InterPro" id="IPR000330">
    <property type="entry name" value="SNF2_N"/>
</dbReference>
<dbReference type="InterPro" id="IPR049730">
    <property type="entry name" value="SNF2/RAD54-like_C"/>
</dbReference>
<dbReference type="InterPro" id="IPR027417">
    <property type="entry name" value="P-loop_NTPase"/>
</dbReference>
<dbReference type="Pfam" id="PF00176">
    <property type="entry name" value="SNF2-rel_dom"/>
    <property type="match status" value="1"/>
</dbReference>
<dbReference type="InterPro" id="IPR043472">
    <property type="entry name" value="Macro_dom-like"/>
</dbReference>
<dbReference type="EMBL" id="CAJHNH020003360">
    <property type="protein sequence ID" value="CAG5129124.1"/>
    <property type="molecule type" value="Genomic_DNA"/>
</dbReference>
<keyword evidence="3" id="KW-0547">Nucleotide-binding</keyword>
<comment type="similarity">
    <text evidence="2">Belongs to the SNF2/RAD54 helicase family.</text>
</comment>
<dbReference type="GO" id="GO:0006338">
    <property type="term" value="P:chromatin remodeling"/>
    <property type="evidence" value="ECO:0007669"/>
    <property type="project" value="InterPro"/>
</dbReference>
<dbReference type="PANTHER" id="PTHR47157:SF1">
    <property type="entry name" value="CHROMODOMAIN-HELICASE-DNA-BINDING PROTEIN 1-LIKE"/>
    <property type="match status" value="1"/>
</dbReference>
<dbReference type="PROSITE" id="PS50172">
    <property type="entry name" value="BRCT"/>
    <property type="match status" value="1"/>
</dbReference>
<dbReference type="SMART" id="SM00490">
    <property type="entry name" value="HELICc"/>
    <property type="match status" value="1"/>
</dbReference>
<organism evidence="10 11">
    <name type="scientific">Candidula unifasciata</name>
    <dbReference type="NCBI Taxonomy" id="100452"/>
    <lineage>
        <taxon>Eukaryota</taxon>
        <taxon>Metazoa</taxon>
        <taxon>Spiralia</taxon>
        <taxon>Lophotrochozoa</taxon>
        <taxon>Mollusca</taxon>
        <taxon>Gastropoda</taxon>
        <taxon>Heterobranchia</taxon>
        <taxon>Euthyneura</taxon>
        <taxon>Panpulmonata</taxon>
        <taxon>Eupulmonata</taxon>
        <taxon>Stylommatophora</taxon>
        <taxon>Helicina</taxon>
        <taxon>Helicoidea</taxon>
        <taxon>Geomitridae</taxon>
        <taxon>Candidula</taxon>
    </lineage>
</organism>
<evidence type="ECO:0000313" key="10">
    <source>
        <dbReference type="EMBL" id="CAG5129124.1"/>
    </source>
</evidence>
<dbReference type="InterPro" id="IPR036420">
    <property type="entry name" value="BRCT_dom_sf"/>
</dbReference>
<keyword evidence="4" id="KW-0378">Hydrolase</keyword>
<comment type="caution">
    <text evidence="10">The sequence shown here is derived from an EMBL/GenBank/DDBJ whole genome shotgun (WGS) entry which is preliminary data.</text>
</comment>
<dbReference type="CDD" id="cd03331">
    <property type="entry name" value="Macro_Poa1p-like_SNF2"/>
    <property type="match status" value="1"/>
</dbReference>
<dbReference type="GO" id="GO:0005524">
    <property type="term" value="F:ATP binding"/>
    <property type="evidence" value="ECO:0007669"/>
    <property type="project" value="UniProtKB-KW"/>
</dbReference>
<dbReference type="CDD" id="cd18793">
    <property type="entry name" value="SF2_C_SNF"/>
    <property type="match status" value="1"/>
</dbReference>
<dbReference type="AlphaFoldDB" id="A0A8S3ZHS9"/>
<dbReference type="PROSITE" id="PS51194">
    <property type="entry name" value="HELICASE_CTER"/>
    <property type="match status" value="1"/>
</dbReference>
<evidence type="ECO:0000259" key="8">
    <source>
        <dbReference type="PROSITE" id="PS50172"/>
    </source>
</evidence>
<evidence type="ECO:0000256" key="1">
    <source>
        <dbReference type="ARBA" id="ARBA00004123"/>
    </source>
</evidence>
<feature type="compositionally biased region" description="Polar residues" evidence="7">
    <location>
        <begin position="395"/>
        <end position="407"/>
    </location>
</feature>
<evidence type="ECO:0000256" key="7">
    <source>
        <dbReference type="SAM" id="MobiDB-lite"/>
    </source>
</evidence>
<dbReference type="OrthoDB" id="448448at2759"/>
<accession>A0A8S3ZHS9</accession>
<keyword evidence="5" id="KW-0067">ATP-binding</keyword>
<dbReference type="InterPro" id="IPR038718">
    <property type="entry name" value="SNF2-like_sf"/>
</dbReference>
<keyword evidence="6" id="KW-0539">Nucleus</keyword>
<dbReference type="InterPro" id="IPR001650">
    <property type="entry name" value="Helicase_C-like"/>
</dbReference>
<dbReference type="SUPFAM" id="SSF52113">
    <property type="entry name" value="BRCT domain"/>
    <property type="match status" value="1"/>
</dbReference>
<keyword evidence="11" id="KW-1185">Reference proteome</keyword>
<sequence length="816" mass="91821">WNVHTRILLTGTPLQNNLRELYALLSFVNSSKFKLSKVDEFVDRFSMENEDMSELHSLFHITSRLAVLLPCLSLQKKLYKAILTKRYEMFENGTGSSHARLLNILMQLRKCVNHPYLFDGVEPEPFELGEHLVEASHKLTLIDRLLAFLKEGGHKVLMFSQMSRMLDILQDYLGYRGYFYERLDGSVRGEERFLAVQNFNANDETFVFLLSTKAGGQGLNLTSADTVIFVDSDFNPQNDLQAAARAHRIGQERPVKMIRLVGRNTVEEIILHRAQAKLSLTEKVIESGNFTTSSSSINKTLFQSTGQVTYESKDKHQILEKNDEVCKMHVFPSLLLLFATSSEDDKEKPAQSIYVFEGTDYSKAPSTADVKAFEQLVLAEKEALQSEPSRERALRTTTSSTAISLNLPQRKPRRQLTPEELEERRKKRQEAAEKKALLAEEQQLAKAQAQRKKREALWKTNKYTSSNIILDSEGEEEEDEDSEFITLDDEDGSDEEAAGQGKKLTLRHVIGDVTHPVDASTDDNIIVHCVDDSGSWGQGGLFSAISARSSQPETRYELAGKMKDLALGDCHLIPFDDIESREEGHDWTGASNKLSGIKLQALKLGLQKFIRLPVTRKVVTSVHLPRIGHDTPGFNWYGTERLLHKHLAAKGIPTYIYYFPRKQAQKRKNGNVTIHTSKVHKGNTSAAVVATSSSSSLPTTSHNITAAAAAVSTKLPALFSGVAVYFYNISEEIQKKLKRFLIAYPFDLNILTYDGDVEKRLSHSTTHLVTDANTSKLELNDLIRDVKCRVVTPNWLEDCVSKGRLLPTEDYLIPLA</sequence>
<feature type="domain" description="BRCT" evidence="8">
    <location>
        <begin position="714"/>
        <end position="813"/>
    </location>
</feature>
<feature type="non-terminal residue" evidence="10">
    <location>
        <position position="1"/>
    </location>
</feature>
<dbReference type="Pfam" id="PF00271">
    <property type="entry name" value="Helicase_C"/>
    <property type="match status" value="1"/>
</dbReference>
<dbReference type="SUPFAM" id="SSF52540">
    <property type="entry name" value="P-loop containing nucleoside triphosphate hydrolases"/>
    <property type="match status" value="2"/>
</dbReference>
<name>A0A8S3ZHS9_9EUPU</name>
<dbReference type="PANTHER" id="PTHR47157">
    <property type="entry name" value="CHROMODOMAIN-HELICASE-DNA-BINDING PROTEIN 1-LIKE"/>
    <property type="match status" value="1"/>
</dbReference>
<dbReference type="Gene3D" id="3.40.50.10190">
    <property type="entry name" value="BRCT domain"/>
    <property type="match status" value="1"/>
</dbReference>
<feature type="region of interest" description="Disordered" evidence="7">
    <location>
        <begin position="387"/>
        <end position="433"/>
    </location>
</feature>
<evidence type="ECO:0000256" key="2">
    <source>
        <dbReference type="ARBA" id="ARBA00007025"/>
    </source>
</evidence>
<evidence type="ECO:0000313" key="11">
    <source>
        <dbReference type="Proteomes" id="UP000678393"/>
    </source>
</evidence>
<proteinExistence type="inferred from homology"/>
<evidence type="ECO:0000256" key="6">
    <source>
        <dbReference type="ARBA" id="ARBA00023242"/>
    </source>
</evidence>
<dbReference type="GO" id="GO:0005634">
    <property type="term" value="C:nucleus"/>
    <property type="evidence" value="ECO:0007669"/>
    <property type="project" value="UniProtKB-SubCell"/>
</dbReference>
<dbReference type="InterPro" id="IPR001357">
    <property type="entry name" value="BRCT_dom"/>
</dbReference>
<dbReference type="GO" id="GO:0006281">
    <property type="term" value="P:DNA repair"/>
    <property type="evidence" value="ECO:0007669"/>
    <property type="project" value="InterPro"/>
</dbReference>
<evidence type="ECO:0008006" key="12">
    <source>
        <dbReference type="Google" id="ProtNLM"/>
    </source>
</evidence>
<dbReference type="Gene3D" id="3.40.220.10">
    <property type="entry name" value="Leucine Aminopeptidase, subunit E, domain 1"/>
    <property type="match status" value="1"/>
</dbReference>
<dbReference type="GO" id="GO:0016787">
    <property type="term" value="F:hydrolase activity"/>
    <property type="evidence" value="ECO:0007669"/>
    <property type="project" value="UniProtKB-KW"/>
</dbReference>